<dbReference type="NCBIfam" id="NF004978">
    <property type="entry name" value="PRK06354.1"/>
    <property type="match status" value="1"/>
</dbReference>
<dbReference type="InterPro" id="IPR015793">
    <property type="entry name" value="Pyrv_Knase_brl"/>
</dbReference>
<dbReference type="FunFam" id="2.40.33.10:FF:000001">
    <property type="entry name" value="Pyruvate kinase"/>
    <property type="match status" value="1"/>
</dbReference>
<dbReference type="HOGENOM" id="CLU_015439_0_2_2"/>
<dbReference type="SUPFAM" id="SSF51621">
    <property type="entry name" value="Phosphoenolpyruvate/pyruvate domain"/>
    <property type="match status" value="1"/>
</dbReference>
<dbReference type="SUPFAM" id="SSF52935">
    <property type="entry name" value="PK C-terminal domain-like"/>
    <property type="match status" value="1"/>
</dbReference>
<keyword evidence="7 13" id="KW-0418">Kinase</keyword>
<proteinExistence type="inferred from homology"/>
<dbReference type="NCBIfam" id="TIGR01064">
    <property type="entry name" value="pyruv_kin"/>
    <property type="match status" value="1"/>
</dbReference>
<dbReference type="NCBIfam" id="NF004491">
    <property type="entry name" value="PRK05826.1"/>
    <property type="match status" value="1"/>
</dbReference>
<dbReference type="EMBL" id="CP003362">
    <property type="protein sequence ID" value="AGB50121.1"/>
    <property type="molecule type" value="Genomic_DNA"/>
</dbReference>
<dbReference type="GO" id="GO:0004743">
    <property type="term" value="F:pyruvate kinase activity"/>
    <property type="evidence" value="ECO:0007669"/>
    <property type="project" value="UniProtKB-UniRule"/>
</dbReference>
<evidence type="ECO:0000256" key="10">
    <source>
        <dbReference type="ARBA" id="ARBA00023152"/>
    </source>
</evidence>
<evidence type="ECO:0000256" key="9">
    <source>
        <dbReference type="ARBA" id="ARBA00022842"/>
    </source>
</evidence>
<accession>L0KYD2</accession>
<reference evidence="16" key="1">
    <citation type="submission" date="2012-02" db="EMBL/GenBank/DDBJ databases">
        <title>Complete sequence of chromosome of Methanomethylovorans hollandica DSM 15978.</title>
        <authorList>
            <consortium name="US DOE Joint Genome Institute (JGI-PGF)"/>
            <person name="Lucas S."/>
            <person name="Copeland A."/>
            <person name="Lapidus A."/>
            <person name="Glavina del Rio T."/>
            <person name="Dalin E."/>
            <person name="Tice H."/>
            <person name="Bruce D."/>
            <person name="Goodwin L."/>
            <person name="Pitluck S."/>
            <person name="Peters L."/>
            <person name="Mikhailova N."/>
            <person name="Held B."/>
            <person name="Kyrpides N."/>
            <person name="Mavromatis K."/>
            <person name="Ivanova N."/>
            <person name="Brettin T."/>
            <person name="Detter J.C."/>
            <person name="Han C."/>
            <person name="Larimer F."/>
            <person name="Land M."/>
            <person name="Hauser L."/>
            <person name="Markowitz V."/>
            <person name="Cheng J.-F."/>
            <person name="Hugenholtz P."/>
            <person name="Woyke T."/>
            <person name="Wu D."/>
            <person name="Spring S."/>
            <person name="Schroeder M."/>
            <person name="Brambilla E."/>
            <person name="Klenk H.-P."/>
            <person name="Eisen J.A."/>
        </authorList>
    </citation>
    <scope>NUCLEOTIDE SEQUENCE</scope>
    <source>
        <strain evidence="16">DSM 15978</strain>
    </source>
</reference>
<dbReference type="InterPro" id="IPR015806">
    <property type="entry name" value="Pyrv_Knase_insert_dom_sf"/>
</dbReference>
<keyword evidence="5" id="KW-0479">Metal-binding</keyword>
<dbReference type="GO" id="GO:0005524">
    <property type="term" value="F:ATP binding"/>
    <property type="evidence" value="ECO:0007669"/>
    <property type="project" value="UniProtKB-KW"/>
</dbReference>
<dbReference type="Gene3D" id="3.20.20.60">
    <property type="entry name" value="Phosphoenolpyruvate-binding domains"/>
    <property type="match status" value="1"/>
</dbReference>
<comment type="pathway">
    <text evidence="1 13">Carbohydrate degradation; glycolysis; pyruvate from D-glyceraldehyde 3-phosphate: step 5/5.</text>
</comment>
<dbReference type="KEGG" id="mhz:Metho_1947"/>
<evidence type="ECO:0000256" key="8">
    <source>
        <dbReference type="ARBA" id="ARBA00022840"/>
    </source>
</evidence>
<feature type="domain" description="Pyruvate kinase C-terminal" evidence="15">
    <location>
        <begin position="365"/>
        <end position="474"/>
    </location>
</feature>
<name>L0KYD2_METHD</name>
<evidence type="ECO:0000256" key="1">
    <source>
        <dbReference type="ARBA" id="ARBA00004997"/>
    </source>
</evidence>
<keyword evidence="6" id="KW-0547">Nucleotide-binding</keyword>
<evidence type="ECO:0000256" key="5">
    <source>
        <dbReference type="ARBA" id="ARBA00022723"/>
    </source>
</evidence>
<evidence type="ECO:0000313" key="16">
    <source>
        <dbReference type="EMBL" id="AGB50121.1"/>
    </source>
</evidence>
<evidence type="ECO:0000256" key="7">
    <source>
        <dbReference type="ARBA" id="ARBA00022777"/>
    </source>
</evidence>
<dbReference type="RefSeq" id="WP_015325286.1">
    <property type="nucleotide sequence ID" value="NC_019977.1"/>
</dbReference>
<keyword evidence="4 13" id="KW-0808">Transferase</keyword>
<evidence type="ECO:0000256" key="11">
    <source>
        <dbReference type="ARBA" id="ARBA00023317"/>
    </source>
</evidence>
<dbReference type="EC" id="2.7.1.40" evidence="3 12"/>
<evidence type="ECO:0000256" key="3">
    <source>
        <dbReference type="ARBA" id="ARBA00012142"/>
    </source>
</evidence>
<evidence type="ECO:0000256" key="4">
    <source>
        <dbReference type="ARBA" id="ARBA00022679"/>
    </source>
</evidence>
<dbReference type="InterPro" id="IPR040442">
    <property type="entry name" value="Pyrv_kinase-like_dom_sf"/>
</dbReference>
<dbReference type="Gene3D" id="3.40.1380.20">
    <property type="entry name" value="Pyruvate kinase, C-terminal domain"/>
    <property type="match status" value="1"/>
</dbReference>
<dbReference type="Gene3D" id="2.40.33.10">
    <property type="entry name" value="PK beta-barrel domain-like"/>
    <property type="match status" value="1"/>
</dbReference>
<keyword evidence="10 13" id="KW-0324">Glycolysis</keyword>
<keyword evidence="11 16" id="KW-0670">Pyruvate</keyword>
<evidence type="ECO:0000256" key="6">
    <source>
        <dbReference type="ARBA" id="ARBA00022741"/>
    </source>
</evidence>
<dbReference type="GO" id="GO:0016301">
    <property type="term" value="F:kinase activity"/>
    <property type="evidence" value="ECO:0007669"/>
    <property type="project" value="UniProtKB-KW"/>
</dbReference>
<keyword evidence="9 13" id="KW-0460">Magnesium</keyword>
<keyword evidence="8" id="KW-0067">ATP-binding</keyword>
<comment type="catalytic activity">
    <reaction evidence="13">
        <text>pyruvate + ATP = phosphoenolpyruvate + ADP + H(+)</text>
        <dbReference type="Rhea" id="RHEA:18157"/>
        <dbReference type="ChEBI" id="CHEBI:15361"/>
        <dbReference type="ChEBI" id="CHEBI:15378"/>
        <dbReference type="ChEBI" id="CHEBI:30616"/>
        <dbReference type="ChEBI" id="CHEBI:58702"/>
        <dbReference type="ChEBI" id="CHEBI:456216"/>
        <dbReference type="EC" id="2.7.1.40"/>
    </reaction>
</comment>
<feature type="domain" description="Pyruvate kinase barrel" evidence="14">
    <location>
        <begin position="6"/>
        <end position="326"/>
    </location>
</feature>
<dbReference type="SUPFAM" id="SSF50800">
    <property type="entry name" value="PK beta-barrel domain-like"/>
    <property type="match status" value="1"/>
</dbReference>
<evidence type="ECO:0000256" key="12">
    <source>
        <dbReference type="NCBIfam" id="TIGR01064"/>
    </source>
</evidence>
<evidence type="ECO:0000313" key="17">
    <source>
        <dbReference type="Proteomes" id="UP000010866"/>
    </source>
</evidence>
<dbReference type="InterPro" id="IPR001697">
    <property type="entry name" value="Pyr_Knase"/>
</dbReference>
<evidence type="ECO:0000259" key="15">
    <source>
        <dbReference type="Pfam" id="PF02887"/>
    </source>
</evidence>
<protein>
    <recommendedName>
        <fullName evidence="3 12">Pyruvate kinase</fullName>
        <ecNumber evidence="3 12">2.7.1.40</ecNumber>
    </recommendedName>
</protein>
<dbReference type="PRINTS" id="PR01050">
    <property type="entry name" value="PYRUVTKNASE"/>
</dbReference>
<comment type="similarity">
    <text evidence="2 13">Belongs to the pyruvate kinase family.</text>
</comment>
<dbReference type="Proteomes" id="UP000010866">
    <property type="component" value="Chromosome"/>
</dbReference>
<dbReference type="STRING" id="867904.Metho_1947"/>
<dbReference type="InterPro" id="IPR015813">
    <property type="entry name" value="Pyrv/PenolPyrv_kinase-like_dom"/>
</dbReference>
<dbReference type="InterPro" id="IPR036918">
    <property type="entry name" value="Pyrv_Knase_C_sf"/>
</dbReference>
<gene>
    <name evidence="16" type="ordered locus">Metho_1947</name>
</gene>
<evidence type="ECO:0000256" key="2">
    <source>
        <dbReference type="ARBA" id="ARBA00008663"/>
    </source>
</evidence>
<sequence>MMLADHKTKIVCTIGPSSSSEEVLRALILRGMNVARLNFSHGELCHHREIIHRIRKITSEMDKIVAILVDLPGPKIRVGKLAKEPLLLQQGETVVLTTSKEAYDESFIPIDYPKLTESISPGSLIYINDGFLQLECFEVSGNNVKCKVIVGGELTSHKGVNLPGSNVFLEPVTEKDLQMIDFALDEGLDCFSISFIESADDIRKVREYAASKDKQVFLVAKIEREKAVENINGILLEADAIMIARGDLGVEIPIEDVPVVQKKIIHKANLLSIPVITATQMLESMTSNIRPTRAEATDVANAIIDGTDAVMLSAETAVGKYPLNTVEIMTKIARQTEKWRSTSKTGIYLMKKAMSKMQLQIDDIIALQINEALQQLPIKYVLIPTASGETCRRISRFRPDTWIIGFSRYPNTCNRLAFQYGVHPIFVEGKVTDWEDTAFEKLKQYGIYAPGKLVIMTQGQTVGHGKKGGTNLLKFIQLE</sequence>
<dbReference type="InterPro" id="IPR011037">
    <property type="entry name" value="Pyrv_Knase-like_insert_dom_sf"/>
</dbReference>
<dbReference type="UniPathway" id="UPA00109">
    <property type="reaction ID" value="UER00188"/>
</dbReference>
<keyword evidence="17" id="KW-1185">Reference proteome</keyword>
<dbReference type="GO" id="GO:0030955">
    <property type="term" value="F:potassium ion binding"/>
    <property type="evidence" value="ECO:0007669"/>
    <property type="project" value="UniProtKB-UniRule"/>
</dbReference>
<dbReference type="InterPro" id="IPR015795">
    <property type="entry name" value="Pyrv_Knase_C"/>
</dbReference>
<dbReference type="Pfam" id="PF00224">
    <property type="entry name" value="PK"/>
    <property type="match status" value="1"/>
</dbReference>
<dbReference type="AlphaFoldDB" id="L0KYD2"/>
<organism evidence="16 17">
    <name type="scientific">Methanomethylovorans hollandica (strain DSM 15978 / NBRC 107637 / DMS1)</name>
    <dbReference type="NCBI Taxonomy" id="867904"/>
    <lineage>
        <taxon>Archaea</taxon>
        <taxon>Methanobacteriati</taxon>
        <taxon>Methanobacteriota</taxon>
        <taxon>Stenosarchaea group</taxon>
        <taxon>Methanomicrobia</taxon>
        <taxon>Methanosarcinales</taxon>
        <taxon>Methanosarcinaceae</taxon>
        <taxon>Methanomethylovorans</taxon>
    </lineage>
</organism>
<dbReference type="Pfam" id="PF02887">
    <property type="entry name" value="PK_C"/>
    <property type="match status" value="1"/>
</dbReference>
<dbReference type="GO" id="GO:0000287">
    <property type="term" value="F:magnesium ion binding"/>
    <property type="evidence" value="ECO:0007669"/>
    <property type="project" value="UniProtKB-UniRule"/>
</dbReference>
<evidence type="ECO:0000259" key="14">
    <source>
        <dbReference type="Pfam" id="PF00224"/>
    </source>
</evidence>
<evidence type="ECO:0000256" key="13">
    <source>
        <dbReference type="RuleBase" id="RU000504"/>
    </source>
</evidence>
<dbReference type="GeneID" id="14406460"/>
<dbReference type="OrthoDB" id="56298at2157"/>
<dbReference type="PANTHER" id="PTHR11817">
    <property type="entry name" value="PYRUVATE KINASE"/>
    <property type="match status" value="1"/>
</dbReference>